<feature type="region of interest" description="Disordered" evidence="1">
    <location>
        <begin position="1462"/>
        <end position="1481"/>
    </location>
</feature>
<feature type="region of interest" description="Disordered" evidence="1">
    <location>
        <begin position="440"/>
        <end position="582"/>
    </location>
</feature>
<feature type="compositionally biased region" description="Basic and acidic residues" evidence="1">
    <location>
        <begin position="472"/>
        <end position="485"/>
    </location>
</feature>
<feature type="region of interest" description="Disordered" evidence="1">
    <location>
        <begin position="96"/>
        <end position="263"/>
    </location>
</feature>
<organism evidence="2 3">
    <name type="scientific">Physocladia obscura</name>
    <dbReference type="NCBI Taxonomy" id="109957"/>
    <lineage>
        <taxon>Eukaryota</taxon>
        <taxon>Fungi</taxon>
        <taxon>Fungi incertae sedis</taxon>
        <taxon>Chytridiomycota</taxon>
        <taxon>Chytridiomycota incertae sedis</taxon>
        <taxon>Chytridiomycetes</taxon>
        <taxon>Chytridiales</taxon>
        <taxon>Chytriomycetaceae</taxon>
        <taxon>Physocladia</taxon>
    </lineage>
</organism>
<feature type="compositionally biased region" description="Polar residues" evidence="1">
    <location>
        <begin position="34"/>
        <end position="43"/>
    </location>
</feature>
<proteinExistence type="predicted"/>
<keyword evidence="3" id="KW-1185">Reference proteome</keyword>
<accession>A0AAD5T2V6</accession>
<feature type="compositionally biased region" description="Basic and acidic residues" evidence="1">
    <location>
        <begin position="162"/>
        <end position="173"/>
    </location>
</feature>
<protein>
    <submittedName>
        <fullName evidence="2">Uncharacterized protein</fullName>
    </submittedName>
</protein>
<evidence type="ECO:0000256" key="1">
    <source>
        <dbReference type="SAM" id="MobiDB-lite"/>
    </source>
</evidence>
<sequence>MIDPEKDDISSGVEGNRINNSDNASRDGGDGGTDSASPRSPFQSHDFKQVTAVTASTTTTSTVLSSPFTNPLNLDDIMRRRFLATTEAAVAAAAAADNASKVQKDSAETKTPKHTALKLSPENKLPFSSHDIYSNSRPLSLSSRSPSTLQQKSVSNPMADIIKSDEKQRHDPTDSGTDFIAPSARRLLSRGAGNASGGGSDGTHPQGFDEDDKVNDSGLLPFLPPPPSFLDESQSIHSHSGATGATGNDRGTLPWNPEQGYSDRNERQHSIIDDTDSLPAVPVLMSGISQNYTSNSQYSSVKTEEQQNQYYNAEPSNDKFEHANYFDNDYTAVVDSSAITAEKMPGISMSPPSSGNNTRGVENRAGEDSVGFNRRTSIDYSNDRDQSENGSISNRFRSLQSAQRDDDNGRFSYNNSQYRTSLARGIGTFNSSLRGEANGIGSGASGVSGNNREFSSPSKNPPPPPQSSYVSARDRRDFREEDSRFRTSTSTPNNNNKGGDGSININDQSNKLDRVSMASLGDGRSVTSARSRSPPAFRRKRDDEISLEGNPSSSKRNKTDDQEYRRPASTQRLADTRSTPIRSKESEAVSEIIRLCEYPEKLERALEQTRVFIQDRTGSATFSDQTAAARKVMITASRARRVRITQDAYELLSGLRGGSNNGNGTVSGLDELGTSDFVELLSLYVATGKKDLLADVLGRMKVVLSVSNVAVVWQTALVGPRKSAGVISILTRYLIGVMEKVSLGSGNTSAGGSNEFFGVVVLELVATGLTDLLEKFLAKLNVGNVPSRANYTGTMAPRSSIPLKRGVLIAAVDYYVGIKKVLAAFECLKYMYDVGYGFNEESVFSVFKLALAGNIDTGGSNEYIDEVFKMVKSISGLYLSNPNLFDEALTVACESGNVEFAIDLVEHMAQTKTRPSSWFSILPVMRLASSWNLLQKFVGVFNLFFTSGDEGEGNAPHSDMDPTLISELVTNCVAHGMYTHGFWYFKYMSHAGIPRTHEAYRSLLFALDMDMRGLKLESVGLWTDINLNQYPITAEQLTMLFKALLSHGGLDAKKAALEIYDTRTTNERKSLVSSVNPNILLDFIFYFDRDSEGFAVFEELCEADVSWPQTLSDNATMLLFQKAGDHGRFDILQLAIERLRASSQMIPNRQLIRNMLGSLSLLRSNDPARITLATIIYIWGVKANTSGYIKTKELFNLNIRLDECWCLLDIRLHLLRCLEWMHREIAKNLINTDIKVYLPQVCSVLNNNPSGNAVVKLKGPVLANCVKAEIRSWFSNKIDVRMETDDRERDRDGSRVYLVFTFKSVLEWMNYIFDGAGGFETDSVFNAISEIRDKSFEGGTLIFAKENQDVLRKGAGSGRINDSRAGNNRFPDTQRDRNSNNSNHDSYKSGNRGASERYAGNNTGIPARHFKREEYARRDTGGGGRRDDYRSNLYESRDIQQQKPQQNDDSVIDVPQIRQYDNLYENRDDANNGSIGDYRRQ</sequence>
<evidence type="ECO:0000313" key="3">
    <source>
        <dbReference type="Proteomes" id="UP001211907"/>
    </source>
</evidence>
<feature type="compositionally biased region" description="Basic and acidic residues" evidence="1">
    <location>
        <begin position="1411"/>
        <end position="1430"/>
    </location>
</feature>
<feature type="compositionally biased region" description="Low complexity" evidence="1">
    <location>
        <begin position="136"/>
        <end position="147"/>
    </location>
</feature>
<feature type="compositionally biased region" description="Low complexity" evidence="1">
    <location>
        <begin position="344"/>
        <end position="355"/>
    </location>
</feature>
<reference evidence="2" key="1">
    <citation type="submission" date="2020-05" db="EMBL/GenBank/DDBJ databases">
        <title>Phylogenomic resolution of chytrid fungi.</title>
        <authorList>
            <person name="Stajich J.E."/>
            <person name="Amses K."/>
            <person name="Simmons R."/>
            <person name="Seto K."/>
            <person name="Myers J."/>
            <person name="Bonds A."/>
            <person name="Quandt C.A."/>
            <person name="Barry K."/>
            <person name="Liu P."/>
            <person name="Grigoriev I."/>
            <person name="Longcore J.E."/>
            <person name="James T.Y."/>
        </authorList>
    </citation>
    <scope>NUCLEOTIDE SEQUENCE</scope>
    <source>
        <strain evidence="2">JEL0513</strain>
    </source>
</reference>
<feature type="compositionally biased region" description="Polar residues" evidence="1">
    <location>
        <begin position="487"/>
        <end position="509"/>
    </location>
</feature>
<feature type="compositionally biased region" description="Basic and acidic residues" evidence="1">
    <location>
        <begin position="557"/>
        <end position="566"/>
    </location>
</feature>
<comment type="caution">
    <text evidence="2">The sequence shown here is derived from an EMBL/GenBank/DDBJ whole genome shotgun (WGS) entry which is preliminary data.</text>
</comment>
<feature type="region of interest" description="Disordered" evidence="1">
    <location>
        <begin position="1"/>
        <end position="47"/>
    </location>
</feature>
<feature type="region of interest" description="Disordered" evidence="1">
    <location>
        <begin position="343"/>
        <end position="394"/>
    </location>
</feature>
<gene>
    <name evidence="2" type="ORF">HK100_011297</name>
</gene>
<feature type="compositionally biased region" description="Basic and acidic residues" evidence="1">
    <location>
        <begin position="102"/>
        <end position="111"/>
    </location>
</feature>
<feature type="region of interest" description="Disordered" evidence="1">
    <location>
        <begin position="1354"/>
        <end position="1430"/>
    </location>
</feature>
<dbReference type="Proteomes" id="UP001211907">
    <property type="component" value="Unassembled WGS sequence"/>
</dbReference>
<name>A0AAD5T2V6_9FUNG</name>
<feature type="compositionally biased region" description="Polar residues" evidence="1">
    <location>
        <begin position="231"/>
        <end position="246"/>
    </location>
</feature>
<dbReference type="EMBL" id="JADGJH010000682">
    <property type="protein sequence ID" value="KAJ3124284.1"/>
    <property type="molecule type" value="Genomic_DNA"/>
</dbReference>
<evidence type="ECO:0000313" key="2">
    <source>
        <dbReference type="EMBL" id="KAJ3124284.1"/>
    </source>
</evidence>
<feature type="compositionally biased region" description="Polar residues" evidence="1">
    <location>
        <begin position="568"/>
        <end position="581"/>
    </location>
</feature>